<accession>A0A0W0U467</accession>
<dbReference type="SMART" id="SM00953">
    <property type="entry name" value="RES"/>
    <property type="match status" value="1"/>
</dbReference>
<name>A0A0W0U467_9GAMM</name>
<evidence type="ECO:0000313" key="1">
    <source>
        <dbReference type="EMBL" id="KTD02720.1"/>
    </source>
</evidence>
<dbReference type="OrthoDB" id="9799238at2"/>
<comment type="caution">
    <text evidence="1">The sequence shown here is derived from an EMBL/GenBank/DDBJ whole genome shotgun (WGS) entry which is preliminary data.</text>
</comment>
<dbReference type="EMBL" id="LNYC01000018">
    <property type="protein sequence ID" value="KTD02720.1"/>
    <property type="molecule type" value="Genomic_DNA"/>
</dbReference>
<protein>
    <submittedName>
        <fullName evidence="1">RES domain protein</fullName>
    </submittedName>
</protein>
<dbReference type="RefSeq" id="WP_028387170.1">
    <property type="nucleotide sequence ID" value="NZ_CAAAHN010000003.1"/>
</dbReference>
<reference evidence="1 2" key="1">
    <citation type="submission" date="2015-11" db="EMBL/GenBank/DDBJ databases">
        <title>Genomic analysis of 38 Legionella species identifies large and diverse effector repertoires.</title>
        <authorList>
            <person name="Burstein D."/>
            <person name="Amaro F."/>
            <person name="Zusman T."/>
            <person name="Lifshitz Z."/>
            <person name="Cohen O."/>
            <person name="Gilbert J.A."/>
            <person name="Pupko T."/>
            <person name="Shuman H.A."/>
            <person name="Segal G."/>
        </authorList>
    </citation>
    <scope>NUCLEOTIDE SEQUENCE [LARGE SCALE GENOMIC DNA]</scope>
    <source>
        <strain evidence="1 2">ATCC 49504</strain>
    </source>
</reference>
<dbReference type="STRING" id="45065.Lgee_0633"/>
<keyword evidence="2" id="KW-1185">Reference proteome</keyword>
<dbReference type="AlphaFoldDB" id="A0A0W0U467"/>
<dbReference type="InterPro" id="IPR014914">
    <property type="entry name" value="RES_dom"/>
</dbReference>
<evidence type="ECO:0000313" key="2">
    <source>
        <dbReference type="Proteomes" id="UP000054785"/>
    </source>
</evidence>
<gene>
    <name evidence="1" type="ORF">Lgee_0633</name>
</gene>
<proteinExistence type="predicted"/>
<sequence>MNLWQQLQGEAHIRPLSADPWRVVEAQHLSTTRFLVDSMEEHDLLEAMIESSKPAIEPSSDYLIYTPFRYPPLDYGSRFGSAFEPSLWYGSLALKTAFAEVSWYRRLFLAQTSAELGYVETLLTAFQTRLETESGIHLSEPPFHEHREVISAPHTYATSQTLGSAMREAGVEVFSYYSARSEEPAINIAAFTSQVFRRKNGQFIRNQQTWQCIASKDTAEITRISLDGKQRYRFEGAVSFELGC</sequence>
<organism evidence="1 2">
    <name type="scientific">Legionella geestiana</name>
    <dbReference type="NCBI Taxonomy" id="45065"/>
    <lineage>
        <taxon>Bacteria</taxon>
        <taxon>Pseudomonadati</taxon>
        <taxon>Pseudomonadota</taxon>
        <taxon>Gammaproteobacteria</taxon>
        <taxon>Legionellales</taxon>
        <taxon>Legionellaceae</taxon>
        <taxon>Legionella</taxon>
    </lineage>
</organism>
<dbReference type="Pfam" id="PF08808">
    <property type="entry name" value="RES"/>
    <property type="match status" value="1"/>
</dbReference>
<dbReference type="Proteomes" id="UP000054785">
    <property type="component" value="Unassembled WGS sequence"/>
</dbReference>
<dbReference type="PATRIC" id="fig|45065.4.peg.673"/>